<protein>
    <recommendedName>
        <fullName evidence="2">CAAX prenyl protease 2/Lysostaphin resistance protein A-like domain-containing protein</fullName>
    </recommendedName>
</protein>
<keyword evidence="4" id="KW-1185">Reference proteome</keyword>
<organism evidence="3 4">
    <name type="scientific">Paenibacillus odorifer</name>
    <dbReference type="NCBI Taxonomy" id="189426"/>
    <lineage>
        <taxon>Bacteria</taxon>
        <taxon>Bacillati</taxon>
        <taxon>Bacillota</taxon>
        <taxon>Bacilli</taxon>
        <taxon>Bacillales</taxon>
        <taxon>Paenibacillaceae</taxon>
        <taxon>Paenibacillus</taxon>
    </lineage>
</organism>
<dbReference type="EMBL" id="MPVP01000031">
    <property type="protein sequence ID" value="OMD36019.1"/>
    <property type="molecule type" value="Genomic_DNA"/>
</dbReference>
<reference evidence="3 4" key="1">
    <citation type="submission" date="2016-11" db="EMBL/GenBank/DDBJ databases">
        <title>Paenibacillus species isolates.</title>
        <authorList>
            <person name="Beno S.M."/>
        </authorList>
    </citation>
    <scope>NUCLEOTIDE SEQUENCE [LARGE SCALE GENOMIC DNA]</scope>
    <source>
        <strain evidence="3 4">FSL H7-0433</strain>
    </source>
</reference>
<evidence type="ECO:0000259" key="2">
    <source>
        <dbReference type="Pfam" id="PF02517"/>
    </source>
</evidence>
<dbReference type="InterPro" id="IPR003675">
    <property type="entry name" value="Rce1/LyrA-like_dom"/>
</dbReference>
<name>A0ABX3GV72_9BACL</name>
<feature type="transmembrane region" description="Helical" evidence="1">
    <location>
        <begin position="134"/>
        <end position="160"/>
    </location>
</feature>
<keyword evidence="1" id="KW-1133">Transmembrane helix</keyword>
<keyword evidence="1" id="KW-0472">Membrane</keyword>
<sequence>MMSKSDFFRFERKNDDFPFYSELQSPTLNLKTSLIFLIAVAAGFALFLIGFGGTYGHPFINVIFPLAAVIFVARSQWTLLFRKLVAKDIILILGTYIVNLIVTYGVGFIITKLFNFSANPVSEGFNGNFSDTITTFLTMLPMLFGEELITILPFLVILYLGVKKLKLNRKSAIILAWIVVSIIFGAYHLPTYNWNIAQAILGIGIVRIVLLYPYIKTKNIWTSFIVHVLNDWTLFGFALMVSMHH</sequence>
<feature type="transmembrane region" description="Helical" evidence="1">
    <location>
        <begin position="89"/>
        <end position="114"/>
    </location>
</feature>
<feature type="transmembrane region" description="Helical" evidence="1">
    <location>
        <begin position="34"/>
        <end position="53"/>
    </location>
</feature>
<proteinExistence type="predicted"/>
<feature type="transmembrane region" description="Helical" evidence="1">
    <location>
        <begin position="172"/>
        <end position="190"/>
    </location>
</feature>
<dbReference type="Proteomes" id="UP000187158">
    <property type="component" value="Unassembled WGS sequence"/>
</dbReference>
<evidence type="ECO:0000313" key="4">
    <source>
        <dbReference type="Proteomes" id="UP000187158"/>
    </source>
</evidence>
<keyword evidence="1" id="KW-0812">Transmembrane</keyword>
<feature type="transmembrane region" description="Helical" evidence="1">
    <location>
        <begin position="196"/>
        <end position="215"/>
    </location>
</feature>
<dbReference type="Pfam" id="PF02517">
    <property type="entry name" value="Rce1-like"/>
    <property type="match status" value="1"/>
</dbReference>
<accession>A0ABX3GV72</accession>
<comment type="caution">
    <text evidence="3">The sequence shown here is derived from an EMBL/GenBank/DDBJ whole genome shotgun (WGS) entry which is preliminary data.</text>
</comment>
<evidence type="ECO:0000256" key="1">
    <source>
        <dbReference type="SAM" id="Phobius"/>
    </source>
</evidence>
<feature type="transmembrane region" description="Helical" evidence="1">
    <location>
        <begin position="59"/>
        <end position="77"/>
    </location>
</feature>
<dbReference type="RefSeq" id="WP_076218362.1">
    <property type="nucleotide sequence ID" value="NZ_MPVP01000031.1"/>
</dbReference>
<feature type="domain" description="CAAX prenyl protease 2/Lysostaphin resistance protein A-like" evidence="2">
    <location>
        <begin position="134"/>
        <end position="232"/>
    </location>
</feature>
<feature type="transmembrane region" description="Helical" evidence="1">
    <location>
        <begin position="224"/>
        <end position="243"/>
    </location>
</feature>
<evidence type="ECO:0000313" key="3">
    <source>
        <dbReference type="EMBL" id="OMD36019.1"/>
    </source>
</evidence>
<gene>
    <name evidence="3" type="ORF">BSO21_07850</name>
</gene>